<protein>
    <recommendedName>
        <fullName evidence="9 10">D-alanyl-D-alanine dipeptidase</fullName>
        <shortName evidence="9 10">D-Ala-D-Ala dipeptidase</shortName>
        <ecNumber evidence="9 10">3.4.13.22</ecNumber>
    </recommendedName>
</protein>
<dbReference type="GO" id="GO:0008237">
    <property type="term" value="F:metallopeptidase activity"/>
    <property type="evidence" value="ECO:0007669"/>
    <property type="project" value="UniProtKB-KW"/>
</dbReference>
<dbReference type="PIRSF" id="PIRSF026671">
    <property type="entry name" value="AA_dipeptidase"/>
    <property type="match status" value="1"/>
</dbReference>
<dbReference type="GO" id="GO:0008270">
    <property type="term" value="F:zinc ion binding"/>
    <property type="evidence" value="ECO:0007669"/>
    <property type="project" value="UniProtKB-UniRule"/>
</dbReference>
<evidence type="ECO:0000256" key="10">
    <source>
        <dbReference type="PIRNR" id="PIRNR026671"/>
    </source>
</evidence>
<sequence length="237" mass="26855">MGQKPYTCVPIHECGEPLAPIPEGIVRLSPHPYQQVGAPYGNASPFWLRVGVITALEAAQASLMSYGWRLAIFDAYRPVAVQQFMVEHTFRELCTQRDLNPQQIDGSLATTLWEQVYLFWAIPSQDPQQPPPHSTGAAVDLTLVDETGTLLDMGGAIDELSERSYPDFYDRHPHLAHAKNIAERRQRLNQAMTNAGFQRHPNEWWHFSLGDQLWAWQTQQQTGQSDIVARYGRIDFA</sequence>
<evidence type="ECO:0000256" key="1">
    <source>
        <dbReference type="ARBA" id="ARBA00001362"/>
    </source>
</evidence>
<dbReference type="OrthoDB" id="9801430at2"/>
<keyword evidence="5 9" id="KW-0862">Zinc</keyword>
<evidence type="ECO:0000313" key="12">
    <source>
        <dbReference type="Proteomes" id="UP000231057"/>
    </source>
</evidence>
<name>A0A2D2Q1A6_PARLV</name>
<feature type="binding site" evidence="9">
    <location>
        <position position="140"/>
    </location>
    <ligand>
        <name>Zn(2+)</name>
        <dbReference type="ChEBI" id="CHEBI:29105"/>
        <note>catalytic</note>
    </ligand>
</feature>
<dbReference type="AlphaFoldDB" id="A0A2D2Q1A6"/>
<dbReference type="PANTHER" id="PTHR43126">
    <property type="entry name" value="D-ALANYL-D-ALANINE DIPEPTIDASE"/>
    <property type="match status" value="1"/>
</dbReference>
<dbReference type="Pfam" id="PF01427">
    <property type="entry name" value="Peptidase_M15"/>
    <property type="match status" value="1"/>
</dbReference>
<keyword evidence="4 9" id="KW-0378">Hydrolase</keyword>
<proteinExistence type="inferred from homology"/>
<dbReference type="KEGG" id="slw:BRW62_05295"/>
<organism evidence="11 12">
    <name type="scientific">Parathermosynechococcus lividus PCC 6715</name>
    <dbReference type="NCBI Taxonomy" id="1917166"/>
    <lineage>
        <taxon>Bacteria</taxon>
        <taxon>Bacillati</taxon>
        <taxon>Cyanobacteriota</taxon>
        <taxon>Cyanophyceae</taxon>
        <taxon>Acaryochloridales</taxon>
        <taxon>Thermosynechococcaceae</taxon>
        <taxon>Parathermosynechococcus</taxon>
    </lineage>
</organism>
<dbReference type="GO" id="GO:0071555">
    <property type="term" value="P:cell wall organization"/>
    <property type="evidence" value="ECO:0007669"/>
    <property type="project" value="UniProtKB-KW"/>
</dbReference>
<dbReference type="PANTHER" id="PTHR43126:SF2">
    <property type="entry name" value="D-ALANYL-D-ALANINE DIPEPTIDASE"/>
    <property type="match status" value="1"/>
</dbReference>
<feature type="active site" description="Proton donor/acceptor" evidence="9">
    <location>
        <position position="203"/>
    </location>
</feature>
<evidence type="ECO:0000313" key="11">
    <source>
        <dbReference type="EMBL" id="ATS18266.1"/>
    </source>
</evidence>
<reference evidence="12" key="2">
    <citation type="journal article" date="2022" name="Front. Microbiol.">
        <title>Comparative Genomic Analysis Revealed Distinct Molecular Components and Organization of CO2-Concentrating Mechanism in Thermophilic Cyanobacteria.</title>
        <authorList>
            <person name="Tang J."/>
            <person name="Zhou H."/>
            <person name="Yao D."/>
            <person name="Riaz S."/>
            <person name="You D."/>
            <person name="Klepacz-Smolka A."/>
            <person name="Daroch M."/>
        </authorList>
    </citation>
    <scope>NUCLEOTIDE SEQUENCE [LARGE SCALE GENOMIC DNA]</scope>
    <source>
        <strain evidence="12">PCC 6715</strain>
    </source>
</reference>
<comment type="similarity">
    <text evidence="9 10">Belongs to the peptidase M15D family.</text>
</comment>
<evidence type="ECO:0000256" key="3">
    <source>
        <dbReference type="ARBA" id="ARBA00022723"/>
    </source>
</evidence>
<comment type="function">
    <text evidence="9 10">Catalyzes hydrolysis of the D-alanyl-D-alanine dipeptide.</text>
</comment>
<keyword evidence="3 9" id="KW-0479">Metal-binding</keyword>
<dbReference type="InterPro" id="IPR000755">
    <property type="entry name" value="A_A_dipeptidase"/>
</dbReference>
<comment type="catalytic activity">
    <reaction evidence="1 9 10">
        <text>D-alanyl-D-alanine + H2O = 2 D-alanine</text>
        <dbReference type="Rhea" id="RHEA:20661"/>
        <dbReference type="ChEBI" id="CHEBI:15377"/>
        <dbReference type="ChEBI" id="CHEBI:57416"/>
        <dbReference type="ChEBI" id="CHEBI:57822"/>
        <dbReference type="EC" id="3.4.13.22"/>
    </reaction>
</comment>
<accession>A0A2D2Q1A6</accession>
<keyword evidence="8 10" id="KW-0961">Cell wall biogenesis/degradation</keyword>
<feature type="binding site" evidence="9">
    <location>
        <position position="133"/>
    </location>
    <ligand>
        <name>Zn(2+)</name>
        <dbReference type="ChEBI" id="CHEBI:29105"/>
        <note>catalytic</note>
    </ligand>
</feature>
<evidence type="ECO:0000256" key="8">
    <source>
        <dbReference type="ARBA" id="ARBA00023316"/>
    </source>
</evidence>
<gene>
    <name evidence="11" type="ORF">BRW62_05295</name>
</gene>
<dbReference type="RefSeq" id="WP_099798610.1">
    <property type="nucleotide sequence ID" value="NZ_CP018092.1"/>
</dbReference>
<evidence type="ECO:0000256" key="2">
    <source>
        <dbReference type="ARBA" id="ARBA00022670"/>
    </source>
</evidence>
<keyword evidence="12" id="KW-1185">Reference proteome</keyword>
<keyword evidence="6 9" id="KW-0224">Dipeptidase</keyword>
<dbReference type="EC" id="3.4.13.22" evidence="9 10"/>
<evidence type="ECO:0000256" key="5">
    <source>
        <dbReference type="ARBA" id="ARBA00022833"/>
    </source>
</evidence>
<feature type="site" description="Transition state stabilizer" evidence="9">
    <location>
        <position position="77"/>
    </location>
</feature>
<evidence type="ECO:0000256" key="4">
    <source>
        <dbReference type="ARBA" id="ARBA00022801"/>
    </source>
</evidence>
<feature type="binding site" evidence="9">
    <location>
        <position position="206"/>
    </location>
    <ligand>
        <name>Zn(2+)</name>
        <dbReference type="ChEBI" id="CHEBI:29105"/>
        <note>catalytic</note>
    </ligand>
</feature>
<dbReference type="GO" id="GO:0160237">
    <property type="term" value="F:D-Ala-D-Ala dipeptidase activity"/>
    <property type="evidence" value="ECO:0007669"/>
    <property type="project" value="UniProtKB-EC"/>
</dbReference>
<dbReference type="SUPFAM" id="SSF55166">
    <property type="entry name" value="Hedgehog/DD-peptidase"/>
    <property type="match status" value="1"/>
</dbReference>
<dbReference type="Gene3D" id="3.30.1380.10">
    <property type="match status" value="1"/>
</dbReference>
<evidence type="ECO:0000256" key="7">
    <source>
        <dbReference type="ARBA" id="ARBA00023049"/>
    </source>
</evidence>
<keyword evidence="2 9" id="KW-0645">Protease</keyword>
<dbReference type="EMBL" id="CP018092">
    <property type="protein sequence ID" value="ATS18266.1"/>
    <property type="molecule type" value="Genomic_DNA"/>
</dbReference>
<dbReference type="HAMAP" id="MF_01924">
    <property type="entry name" value="A_A_dipeptidase"/>
    <property type="match status" value="1"/>
</dbReference>
<evidence type="ECO:0000256" key="6">
    <source>
        <dbReference type="ARBA" id="ARBA00022997"/>
    </source>
</evidence>
<dbReference type="GO" id="GO:0006508">
    <property type="term" value="P:proteolysis"/>
    <property type="evidence" value="ECO:0007669"/>
    <property type="project" value="UniProtKB-KW"/>
</dbReference>
<keyword evidence="7 9" id="KW-0482">Metalloprotease</keyword>
<comment type="cofactor">
    <cofactor evidence="9">
        <name>Zn(2+)</name>
        <dbReference type="ChEBI" id="CHEBI:29105"/>
    </cofactor>
    <text evidence="9">Binds 1 zinc ion per subunit.</text>
</comment>
<reference evidence="11 12" key="1">
    <citation type="submission" date="2016-11" db="EMBL/GenBank/DDBJ databases">
        <title>Complete genome sequence of thermophilic cyanobacteria strain Synechococcus sp. PCC6715.</title>
        <authorList>
            <person name="Tang J."/>
            <person name="Daroch M."/>
            <person name="Liang Y."/>
            <person name="Jiang D."/>
            <person name="Shah M."/>
        </authorList>
    </citation>
    <scope>NUCLEOTIDE SEQUENCE [LARGE SCALE GENOMIC DNA]</scope>
    <source>
        <strain evidence="11 12">PCC 6715</strain>
    </source>
</reference>
<dbReference type="InterPro" id="IPR009045">
    <property type="entry name" value="Zn_M74/Hedgehog-like"/>
</dbReference>
<dbReference type="Proteomes" id="UP000231057">
    <property type="component" value="Chromosome"/>
</dbReference>
<evidence type="ECO:0000256" key="9">
    <source>
        <dbReference type="HAMAP-Rule" id="MF_01924"/>
    </source>
</evidence>